<dbReference type="SUPFAM" id="SSF47729">
    <property type="entry name" value="IHF-like DNA-binding proteins"/>
    <property type="match status" value="1"/>
</dbReference>
<dbReference type="GO" id="GO:0030527">
    <property type="term" value="F:structural constituent of chromatin"/>
    <property type="evidence" value="ECO:0007669"/>
    <property type="project" value="InterPro"/>
</dbReference>
<dbReference type="GO" id="GO:0003677">
    <property type="term" value="F:DNA binding"/>
    <property type="evidence" value="ECO:0007669"/>
    <property type="project" value="UniProtKB-KW"/>
</dbReference>
<proteinExistence type="inferred from homology"/>
<dbReference type="Proteomes" id="UP000885822">
    <property type="component" value="Unassembled WGS sequence"/>
</dbReference>
<evidence type="ECO:0000256" key="11">
    <source>
        <dbReference type="RuleBase" id="RU003939"/>
    </source>
</evidence>
<feature type="region of interest" description="Disordered" evidence="12">
    <location>
        <begin position="81"/>
        <end position="101"/>
    </location>
</feature>
<keyword evidence="5" id="KW-0235">DNA replication</keyword>
<comment type="caution">
    <text evidence="13">The sequence shown here is derived from an EMBL/GenBank/DDBJ whole genome shotgun (WGS) entry which is preliminary data.</text>
</comment>
<evidence type="ECO:0000256" key="9">
    <source>
        <dbReference type="ARBA" id="ARBA00033227"/>
    </source>
</evidence>
<protein>
    <recommendedName>
        <fullName evidence="4">Viral histone-like protein</fullName>
    </recommendedName>
    <alternativeName>
        <fullName evidence="9">DNA-binding protein pA104R</fullName>
    </alternativeName>
    <alternativeName>
        <fullName evidence="8">pA104R</fullName>
    </alternativeName>
</protein>
<comment type="subunit">
    <text evidence="3">Homodimer.</text>
</comment>
<dbReference type="InterPro" id="IPR000119">
    <property type="entry name" value="Hist_DNA-bd"/>
</dbReference>
<dbReference type="Pfam" id="PF00216">
    <property type="entry name" value="Bac_DNA_binding"/>
    <property type="match status" value="1"/>
</dbReference>
<evidence type="ECO:0000256" key="1">
    <source>
        <dbReference type="ARBA" id="ARBA00004328"/>
    </source>
</evidence>
<evidence type="ECO:0000256" key="12">
    <source>
        <dbReference type="SAM" id="MobiDB-lite"/>
    </source>
</evidence>
<dbReference type="AlphaFoldDB" id="A0A831NS39"/>
<dbReference type="Gene3D" id="4.10.520.10">
    <property type="entry name" value="IHF-like DNA-binding proteins"/>
    <property type="match status" value="1"/>
</dbReference>
<reference evidence="13" key="1">
    <citation type="journal article" date="2020" name="mSystems">
        <title>Genome- and Community-Level Interaction Insights into Carbon Utilization and Element Cycling Functions of Hydrothermarchaeota in Hydrothermal Sediment.</title>
        <authorList>
            <person name="Zhou Z."/>
            <person name="Liu Y."/>
            <person name="Xu W."/>
            <person name="Pan J."/>
            <person name="Luo Z.H."/>
            <person name="Li M."/>
        </authorList>
    </citation>
    <scope>NUCLEOTIDE SEQUENCE [LARGE SCALE GENOMIC DNA]</scope>
    <source>
        <strain evidence="13">HyVt-26</strain>
    </source>
</reference>
<evidence type="ECO:0000256" key="3">
    <source>
        <dbReference type="ARBA" id="ARBA00011738"/>
    </source>
</evidence>
<comment type="subcellular location">
    <subcellularLocation>
        <location evidence="1">Virion</location>
    </subcellularLocation>
</comment>
<dbReference type="EMBL" id="DRCV01000128">
    <property type="protein sequence ID" value="HDK37943.1"/>
    <property type="molecule type" value="Genomic_DNA"/>
</dbReference>
<evidence type="ECO:0000256" key="6">
    <source>
        <dbReference type="ARBA" id="ARBA00022921"/>
    </source>
</evidence>
<dbReference type="SMART" id="SM00411">
    <property type="entry name" value="BHL"/>
    <property type="match status" value="1"/>
</dbReference>
<evidence type="ECO:0000313" key="13">
    <source>
        <dbReference type="EMBL" id="HDK37943.1"/>
    </source>
</evidence>
<name>A0A831NS39_9GAMM</name>
<evidence type="ECO:0000256" key="5">
    <source>
        <dbReference type="ARBA" id="ARBA00022705"/>
    </source>
</evidence>
<evidence type="ECO:0000256" key="4">
    <source>
        <dbReference type="ARBA" id="ARBA00016145"/>
    </source>
</evidence>
<dbReference type="CDD" id="cd13834">
    <property type="entry name" value="HU_like"/>
    <property type="match status" value="1"/>
</dbReference>
<organism evidence="13">
    <name type="scientific">Thiolapillus brandeum</name>
    <dbReference type="NCBI Taxonomy" id="1076588"/>
    <lineage>
        <taxon>Bacteria</taxon>
        <taxon>Pseudomonadati</taxon>
        <taxon>Pseudomonadota</taxon>
        <taxon>Gammaproteobacteria</taxon>
        <taxon>Chromatiales</taxon>
        <taxon>Sedimenticolaceae</taxon>
        <taxon>Thiolapillus</taxon>
    </lineage>
</organism>
<keyword evidence="6" id="KW-0426">Late protein</keyword>
<dbReference type="PANTHER" id="PTHR33175">
    <property type="entry name" value="DNA-BINDING PROTEIN HU"/>
    <property type="match status" value="1"/>
</dbReference>
<evidence type="ECO:0000256" key="10">
    <source>
        <dbReference type="ARBA" id="ARBA00046140"/>
    </source>
</evidence>
<keyword evidence="7 13" id="KW-0238">DNA-binding</keyword>
<gene>
    <name evidence="13" type="ORF">ENG92_02890</name>
</gene>
<evidence type="ECO:0000256" key="7">
    <source>
        <dbReference type="ARBA" id="ARBA00023125"/>
    </source>
</evidence>
<dbReference type="GO" id="GO:0006260">
    <property type="term" value="P:DNA replication"/>
    <property type="evidence" value="ECO:0007669"/>
    <property type="project" value="UniProtKB-KW"/>
</dbReference>
<comment type="similarity">
    <text evidence="2 11">Belongs to the bacterial histone-like protein family.</text>
</comment>
<accession>A0A831NS39</accession>
<dbReference type="GO" id="GO:0005829">
    <property type="term" value="C:cytosol"/>
    <property type="evidence" value="ECO:0007669"/>
    <property type="project" value="TreeGrafter"/>
</dbReference>
<evidence type="ECO:0000256" key="2">
    <source>
        <dbReference type="ARBA" id="ARBA00010529"/>
    </source>
</evidence>
<dbReference type="InterPro" id="IPR010992">
    <property type="entry name" value="IHF-like_DNA-bd_dom_sf"/>
</dbReference>
<dbReference type="PANTHER" id="PTHR33175:SF13">
    <property type="entry name" value="HISTONE-LIKE PROTEIN"/>
    <property type="match status" value="1"/>
</dbReference>
<comment type="function">
    <text evidence="10">DNA-binding protein that plays a critical role in nucleoid compaction, genome replication and DNA replication and transcription. Binds to both ssDNA and dsDNA with a binding site covering about 15 nucleotides. Displays DNA-supercoiling activity only when associated with the viral DNA topoisomerase 2.</text>
</comment>
<evidence type="ECO:0000256" key="8">
    <source>
        <dbReference type="ARBA" id="ARBA00033120"/>
    </source>
</evidence>
<sequence length="124" mass="13263">MVKKTTKKVAAKAAPKKLTAISKKQTKNEILSAIAEDTGLTKKDVSAVFASLSNLITRHIKKRGSGEFAIPDTGVKIRRVKKPARKARMGRNPATGEPMKIAAKPASTTVKVTALKALKDVVSK</sequence>